<keyword evidence="2" id="KW-1185">Reference proteome</keyword>
<evidence type="ECO:0000313" key="1">
    <source>
        <dbReference type="EMBL" id="CAK9326777.1"/>
    </source>
</evidence>
<reference evidence="1 2" key="1">
    <citation type="submission" date="2024-03" db="EMBL/GenBank/DDBJ databases">
        <authorList>
            <person name="Gkanogiannis A."/>
            <person name="Becerra Lopez-Lavalle L."/>
        </authorList>
    </citation>
    <scope>NUCLEOTIDE SEQUENCE [LARGE SCALE GENOMIC DNA]</scope>
</reference>
<name>A0ABP0Z1Y4_9ROSI</name>
<organism evidence="1 2">
    <name type="scientific">Citrullus colocynthis</name>
    <name type="common">colocynth</name>
    <dbReference type="NCBI Taxonomy" id="252529"/>
    <lineage>
        <taxon>Eukaryota</taxon>
        <taxon>Viridiplantae</taxon>
        <taxon>Streptophyta</taxon>
        <taxon>Embryophyta</taxon>
        <taxon>Tracheophyta</taxon>
        <taxon>Spermatophyta</taxon>
        <taxon>Magnoliopsida</taxon>
        <taxon>eudicotyledons</taxon>
        <taxon>Gunneridae</taxon>
        <taxon>Pentapetalae</taxon>
        <taxon>rosids</taxon>
        <taxon>fabids</taxon>
        <taxon>Cucurbitales</taxon>
        <taxon>Cucurbitaceae</taxon>
        <taxon>Benincaseae</taxon>
        <taxon>Citrullus</taxon>
    </lineage>
</organism>
<sequence>MREWLQDIICSDIPRIEPLNLKPESKRHKPAKTSKVAVPVAVPVAVDEENNKRSYATSCN</sequence>
<dbReference type="EMBL" id="OZ021741">
    <property type="protein sequence ID" value="CAK9326777.1"/>
    <property type="molecule type" value="Genomic_DNA"/>
</dbReference>
<protein>
    <submittedName>
        <fullName evidence="1">Uncharacterized protein</fullName>
    </submittedName>
</protein>
<dbReference type="Proteomes" id="UP001642487">
    <property type="component" value="Chromosome 7"/>
</dbReference>
<gene>
    <name evidence="1" type="ORF">CITCOLO1_LOCUS19135</name>
</gene>
<evidence type="ECO:0000313" key="2">
    <source>
        <dbReference type="Proteomes" id="UP001642487"/>
    </source>
</evidence>
<accession>A0ABP0Z1Y4</accession>
<proteinExistence type="predicted"/>